<dbReference type="Ensembl" id="ENSOMET00000019335.1">
    <property type="protein sequence ID" value="ENSOMEP00000012076.1"/>
    <property type="gene ID" value="ENSOMEG00000000903.1"/>
</dbReference>
<dbReference type="OMA" id="GFTWINL"/>
<evidence type="ECO:0000313" key="1">
    <source>
        <dbReference type="Ensembl" id="ENSOMEP00000012076.1"/>
    </source>
</evidence>
<dbReference type="PaxDb" id="30732-ENSOMEP00000012076"/>
<dbReference type="AlphaFoldDB" id="A0A3B3C2A5"/>
<evidence type="ECO:0000313" key="2">
    <source>
        <dbReference type="Proteomes" id="UP000261560"/>
    </source>
</evidence>
<organism evidence="1 2">
    <name type="scientific">Oryzias melastigma</name>
    <name type="common">Marine medaka</name>
    <dbReference type="NCBI Taxonomy" id="30732"/>
    <lineage>
        <taxon>Eukaryota</taxon>
        <taxon>Metazoa</taxon>
        <taxon>Chordata</taxon>
        <taxon>Craniata</taxon>
        <taxon>Vertebrata</taxon>
        <taxon>Euteleostomi</taxon>
        <taxon>Actinopterygii</taxon>
        <taxon>Neopterygii</taxon>
        <taxon>Teleostei</taxon>
        <taxon>Neoteleostei</taxon>
        <taxon>Acanthomorphata</taxon>
        <taxon>Ovalentaria</taxon>
        <taxon>Atherinomorphae</taxon>
        <taxon>Beloniformes</taxon>
        <taxon>Adrianichthyidae</taxon>
        <taxon>Oryziinae</taxon>
        <taxon>Oryzias</taxon>
    </lineage>
</organism>
<keyword evidence="2" id="KW-1185">Reference proteome</keyword>
<reference evidence="1" key="1">
    <citation type="submission" date="2025-08" db="UniProtKB">
        <authorList>
            <consortium name="Ensembl"/>
        </authorList>
    </citation>
    <scope>IDENTIFICATION</scope>
</reference>
<dbReference type="Proteomes" id="UP000261560">
    <property type="component" value="Unplaced"/>
</dbReference>
<name>A0A3B3C2A5_ORYME</name>
<dbReference type="GeneTree" id="ENSGT01150000287067"/>
<accession>A0A3B3C2A5</accession>
<proteinExistence type="predicted"/>
<reference evidence="1" key="2">
    <citation type="submission" date="2025-09" db="UniProtKB">
        <authorList>
            <consortium name="Ensembl"/>
        </authorList>
    </citation>
    <scope>IDENTIFICATION</scope>
</reference>
<protein>
    <submittedName>
        <fullName evidence="1">Uncharacterized protein</fullName>
    </submittedName>
</protein>
<sequence length="65" mass="7179">MLSFNLFLTSFTKTETKRDLNNNLEFKSISSSGFEPLTTPSMSVMSGGATMDWTMNLCLLFSLGS</sequence>